<dbReference type="PROSITE" id="PS01037">
    <property type="entry name" value="SBP_BACTERIAL_1"/>
    <property type="match status" value="1"/>
</dbReference>
<dbReference type="PANTHER" id="PTHR30061">
    <property type="entry name" value="MALTOSE-BINDING PERIPLASMIC PROTEIN"/>
    <property type="match status" value="1"/>
</dbReference>
<evidence type="ECO:0000256" key="2">
    <source>
        <dbReference type="ARBA" id="ARBA00022448"/>
    </source>
</evidence>
<dbReference type="Proteomes" id="UP000680304">
    <property type="component" value="Unassembled WGS sequence"/>
</dbReference>
<evidence type="ECO:0000256" key="4">
    <source>
        <dbReference type="SAM" id="SignalP"/>
    </source>
</evidence>
<evidence type="ECO:0000313" key="5">
    <source>
        <dbReference type="EMBL" id="GIQ62421.1"/>
    </source>
</evidence>
<gene>
    <name evidence="5" type="primary">ABC-SBP</name>
    <name evidence="5" type="ORF">PACILC2_09890</name>
</gene>
<protein>
    <submittedName>
        <fullName evidence="5">Sugar ABC transporter substrate-binding protein</fullName>
    </submittedName>
</protein>
<dbReference type="Gene3D" id="3.40.190.10">
    <property type="entry name" value="Periplasmic binding protein-like II"/>
    <property type="match status" value="1"/>
</dbReference>
<evidence type="ECO:0000256" key="3">
    <source>
        <dbReference type="ARBA" id="ARBA00022729"/>
    </source>
</evidence>
<dbReference type="PANTHER" id="PTHR30061:SF50">
    <property type="entry name" value="MALTOSE_MALTODEXTRIN-BINDING PERIPLASMIC PROTEIN"/>
    <property type="match status" value="1"/>
</dbReference>
<evidence type="ECO:0000313" key="6">
    <source>
        <dbReference type="Proteomes" id="UP000680304"/>
    </source>
</evidence>
<dbReference type="PROSITE" id="PS51257">
    <property type="entry name" value="PROKAR_LIPOPROTEIN"/>
    <property type="match status" value="1"/>
</dbReference>
<evidence type="ECO:0000256" key="1">
    <source>
        <dbReference type="ARBA" id="ARBA00008520"/>
    </source>
</evidence>
<sequence>MNMRWMKILLAAIMAVTIIGCSSNGSGSSENQEASGGTGGSAEPVEITFWRPQADEAEDQFYQEAVKAFNEAHEGKIVLKMETVTRGNSFAYEDKINAAVASNTLPDVVALDGPNVANYAASGIIIPLDEYFTQEELDDFVPSIIQQGTYNGKFYAVGLNESSVVLFYNKKIMDEHGIVPPTEIDKAWTWDEWYDVMKRTADPDRGIFGTNMINDKGEWMTYAFEQFWISNGTDIVSEDGTKAEGYVNSEQGIEAANFLKKLADEKLFNIDPTPTEFEEGKAATKLGGTWNITGFEAYPDLEWGITYFPRSPKGQVTSPSGSWAVGISSNSKHVAEAVEVVKWLTNKENSARLAKAINVPASRKSAFESIPEYNELPMRVIKEQVTTVSHARPVTPAYPVLTQKFAEALIDIMVGADVKSSLDNVAKVYDQEYARNFAE</sequence>
<keyword evidence="3 4" id="KW-0732">Signal</keyword>
<comment type="caution">
    <text evidence="5">The sequence shown here is derived from an EMBL/GenBank/DDBJ whole genome shotgun (WGS) entry which is preliminary data.</text>
</comment>
<keyword evidence="2" id="KW-0813">Transport</keyword>
<proteinExistence type="inferred from homology"/>
<dbReference type="InterPro" id="IPR006061">
    <property type="entry name" value="SBP_1_CS"/>
</dbReference>
<dbReference type="Pfam" id="PF13416">
    <property type="entry name" value="SBP_bac_8"/>
    <property type="match status" value="1"/>
</dbReference>
<dbReference type="SUPFAM" id="SSF53850">
    <property type="entry name" value="Periplasmic binding protein-like II"/>
    <property type="match status" value="1"/>
</dbReference>
<organism evidence="5 6">
    <name type="scientific">Paenibacillus cisolokensis</name>
    <dbReference type="NCBI Taxonomy" id="1658519"/>
    <lineage>
        <taxon>Bacteria</taxon>
        <taxon>Bacillati</taxon>
        <taxon>Bacillota</taxon>
        <taxon>Bacilli</taxon>
        <taxon>Bacillales</taxon>
        <taxon>Paenibacillaceae</taxon>
        <taxon>Paenibacillus</taxon>
    </lineage>
</organism>
<accession>A0ABQ4N2K4</accession>
<dbReference type="InterPro" id="IPR006059">
    <property type="entry name" value="SBP"/>
</dbReference>
<dbReference type="CDD" id="cd13585">
    <property type="entry name" value="PBP2_TMBP_like"/>
    <property type="match status" value="1"/>
</dbReference>
<comment type="similarity">
    <text evidence="1">Belongs to the bacterial solute-binding protein 1 family.</text>
</comment>
<reference evidence="5 6" key="1">
    <citation type="submission" date="2021-04" db="EMBL/GenBank/DDBJ databases">
        <title>Draft genome sequence of Paenibacillus cisolokensis, LC2-13A.</title>
        <authorList>
            <person name="Uke A."/>
            <person name="Chhe C."/>
            <person name="Baramee S."/>
            <person name="Kosugi A."/>
        </authorList>
    </citation>
    <scope>NUCLEOTIDE SEQUENCE [LARGE SCALE GENOMIC DNA]</scope>
    <source>
        <strain evidence="5 6">LC2-13A</strain>
    </source>
</reference>
<feature type="chain" id="PRO_5047282455" evidence="4">
    <location>
        <begin position="23"/>
        <end position="439"/>
    </location>
</feature>
<dbReference type="RefSeq" id="WP_062490635.1">
    <property type="nucleotide sequence ID" value="NZ_BOVJ01000030.1"/>
</dbReference>
<dbReference type="EMBL" id="BOVJ01000030">
    <property type="protein sequence ID" value="GIQ62421.1"/>
    <property type="molecule type" value="Genomic_DNA"/>
</dbReference>
<feature type="signal peptide" evidence="4">
    <location>
        <begin position="1"/>
        <end position="22"/>
    </location>
</feature>
<name>A0ABQ4N2K4_9BACL</name>
<keyword evidence="6" id="KW-1185">Reference proteome</keyword>